<accession>A0A4Q9MUR1</accession>
<gene>
    <name evidence="1" type="ORF">BD311DRAFT_832649</name>
</gene>
<proteinExistence type="predicted"/>
<evidence type="ECO:0000313" key="1">
    <source>
        <dbReference type="EMBL" id="TBU30006.1"/>
    </source>
</evidence>
<dbReference type="Proteomes" id="UP000292957">
    <property type="component" value="Unassembled WGS sequence"/>
</dbReference>
<reference evidence="1" key="1">
    <citation type="submission" date="2019-01" db="EMBL/GenBank/DDBJ databases">
        <title>Draft genome sequences of three monokaryotic isolates of the white-rot basidiomycete fungus Dichomitus squalens.</title>
        <authorList>
            <consortium name="DOE Joint Genome Institute"/>
            <person name="Lopez S.C."/>
            <person name="Andreopoulos B."/>
            <person name="Pangilinan J."/>
            <person name="Lipzen A."/>
            <person name="Riley R."/>
            <person name="Ahrendt S."/>
            <person name="Ng V."/>
            <person name="Barry K."/>
            <person name="Daum C."/>
            <person name="Grigoriev I.V."/>
            <person name="Hilden K.S."/>
            <person name="Makela M.R."/>
            <person name="de Vries R.P."/>
        </authorList>
    </citation>
    <scope>NUCLEOTIDE SEQUENCE [LARGE SCALE GENOMIC DNA]</scope>
    <source>
        <strain evidence="1">OM18370.1</strain>
    </source>
</reference>
<organism evidence="1">
    <name type="scientific">Dichomitus squalens</name>
    <dbReference type="NCBI Taxonomy" id="114155"/>
    <lineage>
        <taxon>Eukaryota</taxon>
        <taxon>Fungi</taxon>
        <taxon>Dikarya</taxon>
        <taxon>Basidiomycota</taxon>
        <taxon>Agaricomycotina</taxon>
        <taxon>Agaricomycetes</taxon>
        <taxon>Polyporales</taxon>
        <taxon>Polyporaceae</taxon>
        <taxon>Dichomitus</taxon>
    </lineage>
</organism>
<sequence>MRVSQNAPGKHYVLRVGSSPPDGLSAAYPNRTVVVDALQHPASGNRWRSLSQTDVCVVTSILAPSPARHPPCIHSSSVSMSANAVLCLPKGPRRKASRALQLRPGSEVPTTMFLRQRFPGCAFIRTARLPIDESSSRSVDHVIAAYVCVHFHTNLASARHLVGHRIRRRSDAFTGLTAVKAYESFQRRLCQSGAGCVMYATTTTVT</sequence>
<name>A0A4Q9MUR1_9APHY</name>
<dbReference type="EMBL" id="ML143409">
    <property type="protein sequence ID" value="TBU30006.1"/>
    <property type="molecule type" value="Genomic_DNA"/>
</dbReference>
<protein>
    <submittedName>
        <fullName evidence="1">Uncharacterized protein</fullName>
    </submittedName>
</protein>
<dbReference type="AlphaFoldDB" id="A0A4Q9MUR1"/>